<name>A0ABT1D667_9PROT</name>
<evidence type="ECO:0000259" key="3">
    <source>
        <dbReference type="Pfam" id="PF17782"/>
    </source>
</evidence>
<accession>A0ABT1D667</accession>
<dbReference type="Pfam" id="PF02481">
    <property type="entry name" value="DNA_processg_A"/>
    <property type="match status" value="1"/>
</dbReference>
<dbReference type="SUPFAM" id="SSF102405">
    <property type="entry name" value="MCP/YpsA-like"/>
    <property type="match status" value="1"/>
</dbReference>
<dbReference type="InterPro" id="IPR003488">
    <property type="entry name" value="DprA"/>
</dbReference>
<dbReference type="InterPro" id="IPR041614">
    <property type="entry name" value="DprA_WH"/>
</dbReference>
<dbReference type="Proteomes" id="UP001523392">
    <property type="component" value="Unassembled WGS sequence"/>
</dbReference>
<comment type="similarity">
    <text evidence="1">Belongs to the DprA/Smf family.</text>
</comment>
<protein>
    <submittedName>
        <fullName evidence="4">DNA-processing protein DprA</fullName>
    </submittedName>
</protein>
<feature type="domain" description="DprA winged helix" evidence="3">
    <location>
        <begin position="310"/>
        <end position="366"/>
    </location>
</feature>
<dbReference type="InterPro" id="IPR057666">
    <property type="entry name" value="DrpA_SLOG"/>
</dbReference>
<organism evidence="4 5">
    <name type="scientific">Siccirubricoccus soli</name>
    <dbReference type="NCBI Taxonomy" id="2899147"/>
    <lineage>
        <taxon>Bacteria</taxon>
        <taxon>Pseudomonadati</taxon>
        <taxon>Pseudomonadota</taxon>
        <taxon>Alphaproteobacteria</taxon>
        <taxon>Acetobacterales</taxon>
        <taxon>Roseomonadaceae</taxon>
        <taxon>Siccirubricoccus</taxon>
    </lineage>
</organism>
<evidence type="ECO:0000259" key="2">
    <source>
        <dbReference type="Pfam" id="PF02481"/>
    </source>
</evidence>
<evidence type="ECO:0000256" key="1">
    <source>
        <dbReference type="ARBA" id="ARBA00006525"/>
    </source>
</evidence>
<dbReference type="PANTHER" id="PTHR43022:SF1">
    <property type="entry name" value="PROTEIN SMF"/>
    <property type="match status" value="1"/>
</dbReference>
<comment type="caution">
    <text evidence="4">The sequence shown here is derived from an EMBL/GenBank/DDBJ whole genome shotgun (WGS) entry which is preliminary data.</text>
</comment>
<proteinExistence type="inferred from homology"/>
<evidence type="ECO:0000313" key="4">
    <source>
        <dbReference type="EMBL" id="MCO6417433.1"/>
    </source>
</evidence>
<dbReference type="RefSeq" id="WP_252954077.1">
    <property type="nucleotide sequence ID" value="NZ_JAFIRR010000091.1"/>
</dbReference>
<dbReference type="NCBIfam" id="TIGR00732">
    <property type="entry name" value="dprA"/>
    <property type="match status" value="1"/>
</dbReference>
<sequence length="374" mass="38604">MTCSPAEALARLRLARTEGIGPLTFRRLLERHGSAAAALAALPRLAARRGAPFTPFPEVEARREAEALARLGGRFLHLGEPPYPALLAMQEDAPPVLALLGDPAALSSRAVALVGARNASAAGRRLAEELAGALAQAGLAVVSGLARGVDAAAHLGALRAGRTIACVAGGADMPYPPEHAGLQARILAEGGAVLAEAPLGTAPLARHFPRRNRIVAGLSLGVVVVEAALRSGSLITARLALEAGRELFAVPGSPLDPRCRGSNDLIRQGAHLTEGVEDVLAHLPEAPRAAPILQPKLDWPPAAEIVESSGPATEGPADTDQVVELLGPTPIAVDEVMRRCHLSPSAVQAILLDLELAGRVELLPGNRVARTGRA</sequence>
<dbReference type="Gene3D" id="1.10.10.10">
    <property type="entry name" value="Winged helix-like DNA-binding domain superfamily/Winged helix DNA-binding domain"/>
    <property type="match status" value="1"/>
</dbReference>
<gene>
    <name evidence="4" type="primary">dprA</name>
    <name evidence="4" type="ORF">JYK14_14865</name>
</gene>
<dbReference type="Pfam" id="PF17782">
    <property type="entry name" value="WHD_DprA"/>
    <property type="match status" value="1"/>
</dbReference>
<dbReference type="PANTHER" id="PTHR43022">
    <property type="entry name" value="PROTEIN SMF"/>
    <property type="match status" value="1"/>
</dbReference>
<reference evidence="4 5" key="1">
    <citation type="submission" date="2021-12" db="EMBL/GenBank/DDBJ databases">
        <title>Siccirubricoccus leaddurans sp. nov., a high concentration Zn2+ tolerance bacterium.</title>
        <authorList>
            <person name="Cao Y."/>
        </authorList>
    </citation>
    <scope>NUCLEOTIDE SEQUENCE [LARGE SCALE GENOMIC DNA]</scope>
    <source>
        <strain evidence="4 5">KC 17139</strain>
    </source>
</reference>
<evidence type="ECO:0000313" key="5">
    <source>
        <dbReference type="Proteomes" id="UP001523392"/>
    </source>
</evidence>
<dbReference type="Gene3D" id="3.40.50.450">
    <property type="match status" value="1"/>
</dbReference>
<dbReference type="InterPro" id="IPR036388">
    <property type="entry name" value="WH-like_DNA-bd_sf"/>
</dbReference>
<feature type="domain" description="Smf/DprA SLOG" evidence="2">
    <location>
        <begin position="75"/>
        <end position="283"/>
    </location>
</feature>
<dbReference type="EMBL" id="JAFIRR010000091">
    <property type="protein sequence ID" value="MCO6417433.1"/>
    <property type="molecule type" value="Genomic_DNA"/>
</dbReference>
<dbReference type="Pfam" id="PF21102">
    <property type="entry name" value="DprA_N"/>
    <property type="match status" value="1"/>
</dbReference>
<keyword evidence="5" id="KW-1185">Reference proteome</keyword>